<keyword evidence="5 8" id="KW-0378">Hydrolase</keyword>
<evidence type="ECO:0000256" key="2">
    <source>
        <dbReference type="ARBA" id="ARBA00006676"/>
    </source>
</evidence>
<dbReference type="PANTHER" id="PTHR11409">
    <property type="entry name" value="ADENOSINE DEAMINASE"/>
    <property type="match status" value="1"/>
</dbReference>
<dbReference type="InterPro" id="IPR001365">
    <property type="entry name" value="A_deaminase_dom"/>
</dbReference>
<dbReference type="GO" id="GO:0006154">
    <property type="term" value="P:adenosine catabolic process"/>
    <property type="evidence" value="ECO:0007669"/>
    <property type="project" value="TreeGrafter"/>
</dbReference>
<accession>A0A6L5R471</accession>
<gene>
    <name evidence="8" type="primary">add</name>
    <name evidence="8" type="ORF">GJR97_13885</name>
</gene>
<keyword evidence="6" id="KW-0862">Zinc</keyword>
<name>A0A6L5R471_9MICO</name>
<evidence type="ECO:0000256" key="3">
    <source>
        <dbReference type="ARBA" id="ARBA00012784"/>
    </source>
</evidence>
<dbReference type="EC" id="3.5.4.4" evidence="3"/>
<dbReference type="SUPFAM" id="SSF51556">
    <property type="entry name" value="Metallo-dependent hydrolases"/>
    <property type="match status" value="1"/>
</dbReference>
<evidence type="ECO:0000256" key="1">
    <source>
        <dbReference type="ARBA" id="ARBA00001947"/>
    </source>
</evidence>
<dbReference type="RefSeq" id="WP_324613496.1">
    <property type="nucleotide sequence ID" value="NZ_WKJD01000018.1"/>
</dbReference>
<dbReference type="GO" id="GO:0043103">
    <property type="term" value="P:hypoxanthine salvage"/>
    <property type="evidence" value="ECO:0007669"/>
    <property type="project" value="TreeGrafter"/>
</dbReference>
<dbReference type="AlphaFoldDB" id="A0A6L5R471"/>
<comment type="similarity">
    <text evidence="2">Belongs to the metallo-dependent hydrolases superfamily. Adenosine and AMP deaminases family.</text>
</comment>
<keyword evidence="4" id="KW-0479">Metal-binding</keyword>
<dbReference type="GO" id="GO:0046103">
    <property type="term" value="P:inosine biosynthetic process"/>
    <property type="evidence" value="ECO:0007669"/>
    <property type="project" value="TreeGrafter"/>
</dbReference>
<evidence type="ECO:0000256" key="6">
    <source>
        <dbReference type="ARBA" id="ARBA00022833"/>
    </source>
</evidence>
<evidence type="ECO:0000256" key="4">
    <source>
        <dbReference type="ARBA" id="ARBA00022723"/>
    </source>
</evidence>
<evidence type="ECO:0000313" key="9">
    <source>
        <dbReference type="Proteomes" id="UP000476511"/>
    </source>
</evidence>
<evidence type="ECO:0000259" key="7">
    <source>
        <dbReference type="Pfam" id="PF00962"/>
    </source>
</evidence>
<sequence length="319" mass="33474">MAESAGTATELHCHIDGSVRPSTIEDLARRQGIDLPGPAEALARVSPSCTSLVEYIAAIDVALDVLQTPEALYRAAFELVEDWRADGVHHGEARFAPALHRRRGLDLAAITEAVASGLRDGGDATGVETRLILCCLRPAAPDVTWAVVETAATSDQVIGLDVSGPEAGVSLLPHAAAFRAARDAGLRITVHAGEADGPRSVWDAIDELGAERIGHGVRSVRDPALVRRLATDAIALEVCPTSNVQTAAVASLAEHPIDELRRAGVPVTVSCDGRTVSGVTLQGERALLEHTFGWTSADWAAAQANAERAAFTDRRSGTS</sequence>
<dbReference type="InterPro" id="IPR032466">
    <property type="entry name" value="Metal_Hydrolase"/>
</dbReference>
<evidence type="ECO:0000313" key="8">
    <source>
        <dbReference type="EMBL" id="MRX44813.1"/>
    </source>
</evidence>
<dbReference type="Pfam" id="PF00962">
    <property type="entry name" value="A_deaminase"/>
    <property type="match status" value="1"/>
</dbReference>
<dbReference type="GO" id="GO:0046872">
    <property type="term" value="F:metal ion binding"/>
    <property type="evidence" value="ECO:0007669"/>
    <property type="project" value="UniProtKB-KW"/>
</dbReference>
<organism evidence="8 9">
    <name type="scientific">Agromyces kandeliae</name>
    <dbReference type="NCBI Taxonomy" id="2666141"/>
    <lineage>
        <taxon>Bacteria</taxon>
        <taxon>Bacillati</taxon>
        <taxon>Actinomycetota</taxon>
        <taxon>Actinomycetes</taxon>
        <taxon>Micrococcales</taxon>
        <taxon>Microbacteriaceae</taxon>
        <taxon>Agromyces</taxon>
    </lineage>
</organism>
<dbReference type="Gene3D" id="3.20.20.140">
    <property type="entry name" value="Metal-dependent hydrolases"/>
    <property type="match status" value="1"/>
</dbReference>
<proteinExistence type="inferred from homology"/>
<dbReference type="EMBL" id="WKJD01000018">
    <property type="protein sequence ID" value="MRX44813.1"/>
    <property type="molecule type" value="Genomic_DNA"/>
</dbReference>
<evidence type="ECO:0000256" key="5">
    <source>
        <dbReference type="ARBA" id="ARBA00022801"/>
    </source>
</evidence>
<dbReference type="GO" id="GO:0004000">
    <property type="term" value="F:adenosine deaminase activity"/>
    <property type="evidence" value="ECO:0007669"/>
    <property type="project" value="TreeGrafter"/>
</dbReference>
<feature type="domain" description="Adenosine deaminase" evidence="7">
    <location>
        <begin position="9"/>
        <end position="314"/>
    </location>
</feature>
<protein>
    <recommendedName>
        <fullName evidence="3">adenosine deaminase</fullName>
        <ecNumber evidence="3">3.5.4.4</ecNumber>
    </recommendedName>
</protein>
<dbReference type="PANTHER" id="PTHR11409:SF43">
    <property type="entry name" value="ADENOSINE DEAMINASE"/>
    <property type="match status" value="1"/>
</dbReference>
<dbReference type="NCBIfam" id="TIGR01430">
    <property type="entry name" value="aden_deam"/>
    <property type="match status" value="1"/>
</dbReference>
<comment type="caution">
    <text evidence="8">The sequence shown here is derived from an EMBL/GenBank/DDBJ whole genome shotgun (WGS) entry which is preliminary data.</text>
</comment>
<keyword evidence="9" id="KW-1185">Reference proteome</keyword>
<dbReference type="Proteomes" id="UP000476511">
    <property type="component" value="Unassembled WGS sequence"/>
</dbReference>
<comment type="cofactor">
    <cofactor evidence="1">
        <name>Zn(2+)</name>
        <dbReference type="ChEBI" id="CHEBI:29105"/>
    </cofactor>
</comment>
<dbReference type="InterPro" id="IPR006330">
    <property type="entry name" value="Ado/ade_deaminase"/>
</dbReference>
<dbReference type="GO" id="GO:0005829">
    <property type="term" value="C:cytosol"/>
    <property type="evidence" value="ECO:0007669"/>
    <property type="project" value="TreeGrafter"/>
</dbReference>
<reference evidence="8 9" key="1">
    <citation type="submission" date="2019-11" db="EMBL/GenBank/DDBJ databases">
        <title>Agromyces kandeliae sp. nov., isolated from mangrove soil.</title>
        <authorList>
            <person name="Wang R."/>
        </authorList>
    </citation>
    <scope>NUCLEOTIDE SEQUENCE [LARGE SCALE GENOMIC DNA]</scope>
    <source>
        <strain evidence="8 9">Q22</strain>
    </source>
</reference>